<accession>A0AAV9G2E7</accession>
<sequence>MSANTFSIESNSKTTEDVGKLNTTLFMNRVGKLNTTLSYGSRCGAGTSFTEDLS</sequence>
<dbReference type="AlphaFoldDB" id="A0AAV9G2E7"/>
<evidence type="ECO:0000313" key="1">
    <source>
        <dbReference type="EMBL" id="KAK2620713.1"/>
    </source>
</evidence>
<evidence type="ECO:0000313" key="2">
    <source>
        <dbReference type="Proteomes" id="UP000218471"/>
    </source>
</evidence>
<dbReference type="Proteomes" id="UP000218471">
    <property type="component" value="Unassembled WGS sequence"/>
</dbReference>
<dbReference type="EMBL" id="NKYG02000001">
    <property type="protein sequence ID" value="KAK2620713.1"/>
    <property type="molecule type" value="Genomic_DNA"/>
</dbReference>
<comment type="caution">
    <text evidence="1">The sequence shown here is derived from an EMBL/GenBank/DDBJ whole genome shotgun (WGS) entry which is preliminary data.</text>
</comment>
<organism evidence="1 2">
    <name type="scientific">Leptospira interrogans</name>
    <dbReference type="NCBI Taxonomy" id="173"/>
    <lineage>
        <taxon>Bacteria</taxon>
        <taxon>Pseudomonadati</taxon>
        <taxon>Spirochaetota</taxon>
        <taxon>Spirochaetia</taxon>
        <taxon>Leptospirales</taxon>
        <taxon>Leptospiraceae</taxon>
        <taxon>Leptospira</taxon>
    </lineage>
</organism>
<proteinExistence type="predicted"/>
<gene>
    <name evidence="1" type="ORF">CFV95_017725</name>
</gene>
<protein>
    <submittedName>
        <fullName evidence="1">Uncharacterized protein</fullName>
    </submittedName>
</protein>
<dbReference type="RefSeq" id="WP_176484979.1">
    <property type="nucleotide sequence ID" value="NZ_NKYG02000001.1"/>
</dbReference>
<reference evidence="1" key="1">
    <citation type="submission" date="2023-10" db="EMBL/GenBank/DDBJ databases">
        <title>Genomic and proteomic analysis of Leptospira interrogans strain CUDO8.</title>
        <authorList>
            <person name="Boonciew P."/>
            <person name="Kurilung A."/>
            <person name="Prapasarakul N."/>
        </authorList>
    </citation>
    <scope>NUCLEOTIDE SEQUENCE</scope>
    <source>
        <strain evidence="1">CUDO8</strain>
    </source>
</reference>
<name>A0AAV9G2E7_LEPIR</name>